<evidence type="ECO:0000259" key="3">
    <source>
        <dbReference type="PROSITE" id="PS50110"/>
    </source>
</evidence>
<dbReference type="InterPro" id="IPR001789">
    <property type="entry name" value="Sig_transdc_resp-reg_receiver"/>
</dbReference>
<dbReference type="SMART" id="SM00448">
    <property type="entry name" value="REC"/>
    <property type="match status" value="1"/>
</dbReference>
<keyword evidence="1" id="KW-0597">Phosphoprotein</keyword>
<dbReference type="InterPro" id="IPR050595">
    <property type="entry name" value="Bact_response_regulator"/>
</dbReference>
<dbReference type="PANTHER" id="PTHR44591">
    <property type="entry name" value="STRESS RESPONSE REGULATOR PROTEIN 1"/>
    <property type="match status" value="1"/>
</dbReference>
<organism evidence="4 5">
    <name type="scientific">Floridaenema aerugineum BLCC-F46</name>
    <dbReference type="NCBI Taxonomy" id="3153654"/>
    <lineage>
        <taxon>Bacteria</taxon>
        <taxon>Bacillati</taxon>
        <taxon>Cyanobacteriota</taxon>
        <taxon>Cyanophyceae</taxon>
        <taxon>Oscillatoriophycideae</taxon>
        <taxon>Aerosakkonematales</taxon>
        <taxon>Aerosakkonemataceae</taxon>
        <taxon>Floridanema</taxon>
        <taxon>Floridanema aerugineum</taxon>
    </lineage>
</organism>
<evidence type="ECO:0000256" key="2">
    <source>
        <dbReference type="PROSITE-ProRule" id="PRU00169"/>
    </source>
</evidence>
<evidence type="ECO:0000313" key="5">
    <source>
        <dbReference type="Proteomes" id="UP001576774"/>
    </source>
</evidence>
<dbReference type="Pfam" id="PF00072">
    <property type="entry name" value="Response_reg"/>
    <property type="match status" value="1"/>
</dbReference>
<dbReference type="Proteomes" id="UP001576774">
    <property type="component" value="Unassembled WGS sequence"/>
</dbReference>
<name>A0ABV4X284_9CYAN</name>
<dbReference type="PROSITE" id="PS50110">
    <property type="entry name" value="RESPONSE_REGULATORY"/>
    <property type="match status" value="1"/>
</dbReference>
<keyword evidence="5" id="KW-1185">Reference proteome</keyword>
<dbReference type="InterPro" id="IPR011006">
    <property type="entry name" value="CheY-like_superfamily"/>
</dbReference>
<proteinExistence type="predicted"/>
<comment type="caution">
    <text evidence="4">The sequence shown here is derived from an EMBL/GenBank/DDBJ whole genome shotgun (WGS) entry which is preliminary data.</text>
</comment>
<protein>
    <submittedName>
        <fullName evidence="4">Response regulator</fullName>
    </submittedName>
</protein>
<accession>A0ABV4X284</accession>
<dbReference type="SUPFAM" id="SSF52172">
    <property type="entry name" value="CheY-like"/>
    <property type="match status" value="1"/>
</dbReference>
<dbReference type="EMBL" id="JBHFNQ010000064">
    <property type="protein sequence ID" value="MFB2876877.1"/>
    <property type="molecule type" value="Genomic_DNA"/>
</dbReference>
<dbReference type="PANTHER" id="PTHR44591:SF3">
    <property type="entry name" value="RESPONSE REGULATORY DOMAIN-CONTAINING PROTEIN"/>
    <property type="match status" value="1"/>
</dbReference>
<dbReference type="Gene3D" id="3.40.50.2300">
    <property type="match status" value="1"/>
</dbReference>
<dbReference type="RefSeq" id="WP_413259854.1">
    <property type="nucleotide sequence ID" value="NZ_JBHFNQ010000064.1"/>
</dbReference>
<reference evidence="4 5" key="1">
    <citation type="submission" date="2024-09" db="EMBL/GenBank/DDBJ databases">
        <title>Floridaenema gen nov. (Aerosakkonemataceae, Aerosakkonematales ord. nov., Cyanobacteria) from benthic tropical and subtropical fresh waters, with the description of four new species.</title>
        <authorList>
            <person name="Moretto J.A."/>
            <person name="Berthold D.E."/>
            <person name="Lefler F.W."/>
            <person name="Huang I.-S."/>
            <person name="Laughinghouse H. IV."/>
        </authorList>
    </citation>
    <scope>NUCLEOTIDE SEQUENCE [LARGE SCALE GENOMIC DNA]</scope>
    <source>
        <strain evidence="4 5">BLCC-F46</strain>
    </source>
</reference>
<evidence type="ECO:0000313" key="4">
    <source>
        <dbReference type="EMBL" id="MFB2876877.1"/>
    </source>
</evidence>
<feature type="domain" description="Response regulatory" evidence="3">
    <location>
        <begin position="15"/>
        <end position="133"/>
    </location>
</feature>
<sequence>MANDNIPKQILKGFRVLIVEDDPDTRDLYNIIFEEVGAEIITVTFASEALDIIESYEVDIVISNITLPDGDGCLLVREIKARLAQRGKNISAIAVTGATGDDARIRSLAAGFQKHLSKPVDIDDLVKVVANLTEPR</sequence>
<gene>
    <name evidence="4" type="ORF">ACE1CC_08275</name>
</gene>
<comment type="caution">
    <text evidence="2">Lacks conserved residue(s) required for the propagation of feature annotation.</text>
</comment>
<evidence type="ECO:0000256" key="1">
    <source>
        <dbReference type="ARBA" id="ARBA00022553"/>
    </source>
</evidence>